<reference evidence="1" key="2">
    <citation type="submission" date="2012-06" db="EMBL/GenBank/DDBJ databases">
        <authorList>
            <person name="Yu Y."/>
            <person name="Currie J."/>
            <person name="Lomeli R."/>
            <person name="Angelova A."/>
            <person name="Collura K."/>
            <person name="Wissotski M."/>
            <person name="Campos D."/>
            <person name="Kudrna D."/>
            <person name="Golser W."/>
            <person name="Ashely E."/>
            <person name="Descour A."/>
            <person name="Fernandes J."/>
            <person name="Soderlund C."/>
            <person name="Walbot V."/>
        </authorList>
    </citation>
    <scope>NUCLEOTIDE SEQUENCE</scope>
    <source>
        <strain evidence="1">B73</strain>
    </source>
</reference>
<protein>
    <submittedName>
        <fullName evidence="1">Uncharacterized protein</fullName>
    </submittedName>
</protein>
<dbReference type="EMBL" id="BT083540">
    <property type="protein sequence ID" value="ACR33893.1"/>
    <property type="molecule type" value="mRNA"/>
</dbReference>
<organism evidence="1">
    <name type="scientific">Zea mays</name>
    <name type="common">Maize</name>
    <dbReference type="NCBI Taxonomy" id="4577"/>
    <lineage>
        <taxon>Eukaryota</taxon>
        <taxon>Viridiplantae</taxon>
        <taxon>Streptophyta</taxon>
        <taxon>Embryophyta</taxon>
        <taxon>Tracheophyta</taxon>
        <taxon>Spermatophyta</taxon>
        <taxon>Magnoliopsida</taxon>
        <taxon>Liliopsida</taxon>
        <taxon>Poales</taxon>
        <taxon>Poaceae</taxon>
        <taxon>PACMAD clade</taxon>
        <taxon>Panicoideae</taxon>
        <taxon>Andropogonodae</taxon>
        <taxon>Andropogoneae</taxon>
        <taxon>Tripsacinae</taxon>
        <taxon>Zea</taxon>
    </lineage>
</organism>
<dbReference type="AlphaFoldDB" id="C0P2B5"/>
<sequence>MRPNEVTKSTLLPHSKKSLNYIVVAPRQSHQSASRQVMVVSCRPMCPHGDTSTFVAPPRHR</sequence>
<reference evidence="1" key="1">
    <citation type="journal article" date="2009" name="PLoS Genet.">
        <title>Sequencing, mapping, and analysis of 27,455 maize full-length cDNAs.</title>
        <authorList>
            <person name="Soderlund C."/>
            <person name="Descour A."/>
            <person name="Kudrna D."/>
            <person name="Bomhoff M."/>
            <person name="Boyd L."/>
            <person name="Currie J."/>
            <person name="Angelova A."/>
            <person name="Collura K."/>
            <person name="Wissotski M."/>
            <person name="Ashley E."/>
            <person name="Morrow D."/>
            <person name="Fernandes J."/>
            <person name="Walbot V."/>
            <person name="Yu Y."/>
        </authorList>
    </citation>
    <scope>NUCLEOTIDE SEQUENCE</scope>
    <source>
        <strain evidence="1">B73</strain>
    </source>
</reference>
<dbReference type="EMBL" id="BT062434">
    <property type="protein sequence ID" value="ACN27131.1"/>
    <property type="molecule type" value="mRNA"/>
</dbReference>
<dbReference type="HOGENOM" id="CLU_2926017_0_0_1"/>
<accession>C0P2B5</accession>
<proteinExistence type="evidence at transcript level"/>
<name>C0P2B5_MAIZE</name>
<evidence type="ECO:0000313" key="1">
    <source>
        <dbReference type="EMBL" id="ACN27131.1"/>
    </source>
</evidence>